<sequence length="48" mass="5221">MFSDEYLMIGSPVCVENNTVTCVDFTQVSIQNSASGQALSSEDTMRTL</sequence>
<dbReference type="AlphaFoldDB" id="A0A0E9SAD2"/>
<organism evidence="1">
    <name type="scientific">Anguilla anguilla</name>
    <name type="common">European freshwater eel</name>
    <name type="synonym">Muraena anguilla</name>
    <dbReference type="NCBI Taxonomy" id="7936"/>
    <lineage>
        <taxon>Eukaryota</taxon>
        <taxon>Metazoa</taxon>
        <taxon>Chordata</taxon>
        <taxon>Craniata</taxon>
        <taxon>Vertebrata</taxon>
        <taxon>Euteleostomi</taxon>
        <taxon>Actinopterygii</taxon>
        <taxon>Neopterygii</taxon>
        <taxon>Teleostei</taxon>
        <taxon>Anguilliformes</taxon>
        <taxon>Anguillidae</taxon>
        <taxon>Anguilla</taxon>
    </lineage>
</organism>
<dbReference type="EMBL" id="GBXM01070238">
    <property type="protein sequence ID" value="JAH38339.1"/>
    <property type="molecule type" value="Transcribed_RNA"/>
</dbReference>
<dbReference type="EMBL" id="GBXM01081454">
    <property type="protein sequence ID" value="JAH27123.1"/>
    <property type="molecule type" value="Transcribed_RNA"/>
</dbReference>
<proteinExistence type="predicted"/>
<name>A0A0E9SAD2_ANGAN</name>
<accession>A0A0E9SAD2</accession>
<protein>
    <submittedName>
        <fullName evidence="1">Uncharacterized protein</fullName>
    </submittedName>
</protein>
<reference evidence="1" key="1">
    <citation type="submission" date="2014-11" db="EMBL/GenBank/DDBJ databases">
        <authorList>
            <person name="Amaro Gonzalez C."/>
        </authorList>
    </citation>
    <scope>NUCLEOTIDE SEQUENCE</scope>
</reference>
<reference evidence="1" key="2">
    <citation type="journal article" date="2015" name="Fish Shellfish Immunol.">
        <title>Early steps in the European eel (Anguilla anguilla)-Vibrio vulnificus interaction in the gills: Role of the RtxA13 toxin.</title>
        <authorList>
            <person name="Callol A."/>
            <person name="Pajuelo D."/>
            <person name="Ebbesson L."/>
            <person name="Teles M."/>
            <person name="MacKenzie S."/>
            <person name="Amaro C."/>
        </authorList>
    </citation>
    <scope>NUCLEOTIDE SEQUENCE</scope>
</reference>
<evidence type="ECO:0000313" key="1">
    <source>
        <dbReference type="EMBL" id="JAH38339.1"/>
    </source>
</evidence>